<protein>
    <submittedName>
        <fullName evidence="1">Uncharacterized protein</fullName>
    </submittedName>
</protein>
<comment type="caution">
    <text evidence="1">The sequence shown here is derived from an EMBL/GenBank/DDBJ whole genome shotgun (WGS) entry which is preliminary data.</text>
</comment>
<dbReference type="OrthoDB" id="6626576at2"/>
<dbReference type="EMBL" id="MWPQ01000005">
    <property type="protein sequence ID" value="OPH84393.1"/>
    <property type="molecule type" value="Genomic_DNA"/>
</dbReference>
<proteinExistence type="predicted"/>
<sequence length="127" mass="13871">MAGRAALSAEIDLVIKAQKTETPMGKTPLDEQIANALVNNAVNDGFLISVNDSDETAVNRSRNVTEITNAMFSANTDTLTLNVEEHRVGEVTLIYDRGGKGLDVISDHTDIPHINRLVQYTMKQFGL</sequence>
<dbReference type="Proteomes" id="UP000189940">
    <property type="component" value="Unassembled WGS sequence"/>
</dbReference>
<reference evidence="1 2" key="1">
    <citation type="submission" date="2017-02" db="EMBL/GenBank/DDBJ databases">
        <title>Genome sequence of the nitrite-oxidizing bacterium Nitrobacter vulgaris strain Ab1.</title>
        <authorList>
            <person name="Mellbye B.L."/>
            <person name="Davis E.W."/>
            <person name="Spieck E."/>
            <person name="Chang J.H."/>
            <person name="Bottomley P.J."/>
            <person name="Sayavedra-Soto L.A."/>
        </authorList>
    </citation>
    <scope>NUCLEOTIDE SEQUENCE [LARGE SCALE GENOMIC DNA]</scope>
    <source>
        <strain evidence="1 2">Ab1</strain>
    </source>
</reference>
<organism evidence="1 2">
    <name type="scientific">Nitrobacter vulgaris</name>
    <dbReference type="NCBI Taxonomy" id="29421"/>
    <lineage>
        <taxon>Bacteria</taxon>
        <taxon>Pseudomonadati</taxon>
        <taxon>Pseudomonadota</taxon>
        <taxon>Alphaproteobacteria</taxon>
        <taxon>Hyphomicrobiales</taxon>
        <taxon>Nitrobacteraceae</taxon>
        <taxon>Nitrobacter</taxon>
    </lineage>
</organism>
<gene>
    <name evidence="1" type="ORF">B2M20_02585</name>
</gene>
<dbReference type="AlphaFoldDB" id="A0A1V4I2F4"/>
<name>A0A1V4I2F4_NITVU</name>
<evidence type="ECO:0000313" key="2">
    <source>
        <dbReference type="Proteomes" id="UP000189940"/>
    </source>
</evidence>
<accession>A0A1V4I2F4</accession>
<evidence type="ECO:0000313" key="1">
    <source>
        <dbReference type="EMBL" id="OPH84393.1"/>
    </source>
</evidence>
<keyword evidence="2" id="KW-1185">Reference proteome</keyword>